<evidence type="ECO:0000313" key="2">
    <source>
        <dbReference type="Proteomes" id="UP001081283"/>
    </source>
</evidence>
<name>A0ABT3YB95_9HYPH</name>
<gene>
    <name evidence="1" type="ORF">OEG82_03210</name>
</gene>
<keyword evidence="2" id="KW-1185">Reference proteome</keyword>
<dbReference type="EMBL" id="JAOVZQ010000001">
    <property type="protein sequence ID" value="MCY0093045.1"/>
    <property type="molecule type" value="Genomic_DNA"/>
</dbReference>
<sequence length="238" mass="26059">MSETPAAAPARSVVIGRNSSIWKALAPRKMACVTAIGHADIGDFEFRPDDTVWIFSFSRDDAENRHLFERLSQACKGSFVYVSTATANVVDHTRCYTYPTVKRTAEDLARQILGARIVRIGLVHASVEDLPAGTCAATSFDDIANALQGADLPAPGAGDIVRLYRLETRPFRSALERTAYSAYSALLMKLSSWPCLLRPLDVLLRAMNWKWYGYLRLSSALIEKSGEAGANATAGEKK</sequence>
<protein>
    <submittedName>
        <fullName evidence="1">Uncharacterized protein</fullName>
    </submittedName>
</protein>
<evidence type="ECO:0000313" key="1">
    <source>
        <dbReference type="EMBL" id="MCY0093045.1"/>
    </source>
</evidence>
<dbReference type="Proteomes" id="UP001081283">
    <property type="component" value="Unassembled WGS sequence"/>
</dbReference>
<dbReference type="RefSeq" id="WP_267611028.1">
    <property type="nucleotide sequence ID" value="NZ_JAOVZQ010000001.1"/>
</dbReference>
<proteinExistence type="predicted"/>
<reference evidence="1" key="1">
    <citation type="submission" date="2022-10" db="EMBL/GenBank/DDBJ databases">
        <title>Hoeflea sp. J2-29, isolated from marine algae.</title>
        <authorList>
            <person name="Kristyanto S."/>
            <person name="Kim J.M."/>
            <person name="Jeon C.O."/>
        </authorList>
    </citation>
    <scope>NUCLEOTIDE SEQUENCE</scope>
    <source>
        <strain evidence="1">J2-29</strain>
    </source>
</reference>
<comment type="caution">
    <text evidence="1">The sequence shown here is derived from an EMBL/GenBank/DDBJ whole genome shotgun (WGS) entry which is preliminary data.</text>
</comment>
<accession>A0ABT3YB95</accession>
<organism evidence="1 2">
    <name type="scientific">Hoeflea ulvae</name>
    <dbReference type="NCBI Taxonomy" id="2983764"/>
    <lineage>
        <taxon>Bacteria</taxon>
        <taxon>Pseudomonadati</taxon>
        <taxon>Pseudomonadota</taxon>
        <taxon>Alphaproteobacteria</taxon>
        <taxon>Hyphomicrobiales</taxon>
        <taxon>Rhizobiaceae</taxon>
        <taxon>Hoeflea</taxon>
    </lineage>
</organism>